<accession>A0A0L7QQT3</accession>
<feature type="region of interest" description="Disordered" evidence="1">
    <location>
        <begin position="197"/>
        <end position="314"/>
    </location>
</feature>
<dbReference type="EMBL" id="KQ414786">
    <property type="protein sequence ID" value="KOC60919.1"/>
    <property type="molecule type" value="Genomic_DNA"/>
</dbReference>
<dbReference type="Proteomes" id="UP000053825">
    <property type="component" value="Unassembled WGS sequence"/>
</dbReference>
<keyword evidence="3" id="KW-1185">Reference proteome</keyword>
<feature type="compositionally biased region" description="Basic and acidic residues" evidence="1">
    <location>
        <begin position="290"/>
        <end position="299"/>
    </location>
</feature>
<evidence type="ECO:0000313" key="3">
    <source>
        <dbReference type="Proteomes" id="UP000053825"/>
    </source>
</evidence>
<gene>
    <name evidence="2" type="ORF">WH47_05697</name>
</gene>
<sequence length="314" mass="34785">MRISDSTAKGSKKPPRVHVGAAKMDETLVKSVANGQNSNQVRYDACTFVCTLKLPSPLRVENGQVPLEVGWKSCESLDDSIDGISRDALDEIFRDALNEISRDTSDEISRDALDEKSHKAWDEISRDTVSFMRRFGRGIRDTSDEISRGALDEISRDTSDEISRDALDEKSHKAWDEISRDTVKFYLQKLQLSPFHSPTAQLADVSSSPRKVFRGGTSEAQRRAGRKKLEGEKRGGRRGKIGALNETEETKPADTGETEDGLFEFRRGGVQAGGKEEEEDGGGGRKCRACRVEDERGEMGDCDCGPEEEGKRAH</sequence>
<feature type="compositionally biased region" description="Polar residues" evidence="1">
    <location>
        <begin position="197"/>
        <end position="209"/>
    </location>
</feature>
<reference evidence="2 3" key="1">
    <citation type="submission" date="2015-07" db="EMBL/GenBank/DDBJ databases">
        <title>The genome of Habropoda laboriosa.</title>
        <authorList>
            <person name="Pan H."/>
            <person name="Kapheim K."/>
        </authorList>
    </citation>
    <scope>NUCLEOTIDE SEQUENCE [LARGE SCALE GENOMIC DNA]</scope>
    <source>
        <strain evidence="2">0110345459</strain>
    </source>
</reference>
<evidence type="ECO:0000313" key="2">
    <source>
        <dbReference type="EMBL" id="KOC60919.1"/>
    </source>
</evidence>
<name>A0A0L7QQT3_9HYME</name>
<protein>
    <submittedName>
        <fullName evidence="2">Uncharacterized protein</fullName>
    </submittedName>
</protein>
<organism evidence="2 3">
    <name type="scientific">Habropoda laboriosa</name>
    <dbReference type="NCBI Taxonomy" id="597456"/>
    <lineage>
        <taxon>Eukaryota</taxon>
        <taxon>Metazoa</taxon>
        <taxon>Ecdysozoa</taxon>
        <taxon>Arthropoda</taxon>
        <taxon>Hexapoda</taxon>
        <taxon>Insecta</taxon>
        <taxon>Pterygota</taxon>
        <taxon>Neoptera</taxon>
        <taxon>Endopterygota</taxon>
        <taxon>Hymenoptera</taxon>
        <taxon>Apocrita</taxon>
        <taxon>Aculeata</taxon>
        <taxon>Apoidea</taxon>
        <taxon>Anthophila</taxon>
        <taxon>Apidae</taxon>
        <taxon>Habropoda</taxon>
    </lineage>
</organism>
<dbReference type="AlphaFoldDB" id="A0A0L7QQT3"/>
<dbReference type="STRING" id="597456.A0A0L7QQT3"/>
<proteinExistence type="predicted"/>
<evidence type="ECO:0000256" key="1">
    <source>
        <dbReference type="SAM" id="MobiDB-lite"/>
    </source>
</evidence>